<dbReference type="CDD" id="cd02140">
    <property type="entry name" value="Frm2-like"/>
    <property type="match status" value="1"/>
</dbReference>
<evidence type="ECO:0000313" key="5">
    <source>
        <dbReference type="EMBL" id="RKP51619.1"/>
    </source>
</evidence>
<evidence type="ECO:0000256" key="1">
    <source>
        <dbReference type="ARBA" id="ARBA00004496"/>
    </source>
</evidence>
<dbReference type="PANTHER" id="PTHR43035">
    <property type="entry name" value="FATTY ACID REPRESSION MUTANT PROTEIN 2-RELATED"/>
    <property type="match status" value="1"/>
</dbReference>
<protein>
    <submittedName>
        <fullName evidence="5">Nitroreductase family protein</fullName>
    </submittedName>
</protein>
<dbReference type="Gene3D" id="3.40.109.10">
    <property type="entry name" value="NADH Oxidase"/>
    <property type="match status" value="1"/>
</dbReference>
<gene>
    <name evidence="5" type="ORF">D7Z26_17735</name>
</gene>
<name>A0A494XU51_9BACL</name>
<evidence type="ECO:0000313" key="6">
    <source>
        <dbReference type="Proteomes" id="UP000282076"/>
    </source>
</evidence>
<comment type="caution">
    <text evidence="5">The sequence shown here is derived from an EMBL/GenBank/DDBJ whole genome shotgun (WGS) entry which is preliminary data.</text>
</comment>
<evidence type="ECO:0000256" key="2">
    <source>
        <dbReference type="ARBA" id="ARBA00022490"/>
    </source>
</evidence>
<reference evidence="5 6" key="1">
    <citation type="submission" date="2018-10" db="EMBL/GenBank/DDBJ databases">
        <title>Cohnella sp. M2MS4P-1, whole genome shotgun sequence.</title>
        <authorList>
            <person name="Tuo L."/>
        </authorList>
    </citation>
    <scope>NUCLEOTIDE SEQUENCE [LARGE SCALE GENOMIC DNA]</scope>
    <source>
        <strain evidence="5 6">M2MS4P-1</strain>
    </source>
</reference>
<dbReference type="SUPFAM" id="SSF55469">
    <property type="entry name" value="FMN-dependent nitroreductase-like"/>
    <property type="match status" value="1"/>
</dbReference>
<accession>A0A494XU51</accession>
<evidence type="ECO:0000259" key="4">
    <source>
        <dbReference type="Pfam" id="PF00881"/>
    </source>
</evidence>
<sequence length="205" mass="23084">MSTSTASSVDFLAAIKKRRSLYAISKQSPIPDSRIQEIVEEAVKHAPSSFNSQTGRTVVLFGQQHDRLWDITTEVLKAIVPPDQFQSTQDKMNSFRAGHGTVLFFEDFSVVESFQQKFASYQDRFPIWAQQSSGMIQLIVWTALEAEGLGATLQHYNPLIDEKVKAEWKLPESWQLIAQMPFGTPTASAGDKVFQPISERVKVFN</sequence>
<comment type="subcellular location">
    <subcellularLocation>
        <location evidence="1">Cytoplasm</location>
    </subcellularLocation>
</comment>
<feature type="domain" description="Nitroreductase" evidence="4">
    <location>
        <begin position="15"/>
        <end position="183"/>
    </location>
</feature>
<evidence type="ECO:0000256" key="3">
    <source>
        <dbReference type="ARBA" id="ARBA00023002"/>
    </source>
</evidence>
<dbReference type="InterPro" id="IPR033877">
    <property type="entry name" value="Frm2/Hbn1"/>
</dbReference>
<dbReference type="InterPro" id="IPR000415">
    <property type="entry name" value="Nitroreductase-like"/>
</dbReference>
<organism evidence="5 6">
    <name type="scientific">Cohnella endophytica</name>
    <dbReference type="NCBI Taxonomy" id="2419778"/>
    <lineage>
        <taxon>Bacteria</taxon>
        <taxon>Bacillati</taxon>
        <taxon>Bacillota</taxon>
        <taxon>Bacilli</taxon>
        <taxon>Bacillales</taxon>
        <taxon>Paenibacillaceae</taxon>
        <taxon>Cohnella</taxon>
    </lineage>
</organism>
<dbReference type="FunFam" id="3.40.109.10:FF:000001">
    <property type="entry name" value="Nitroreductase family"/>
    <property type="match status" value="1"/>
</dbReference>
<keyword evidence="2" id="KW-0963">Cytoplasm</keyword>
<dbReference type="OrthoDB" id="9810617at2"/>
<dbReference type="EMBL" id="RBZM01000007">
    <property type="protein sequence ID" value="RKP51619.1"/>
    <property type="molecule type" value="Genomic_DNA"/>
</dbReference>
<dbReference type="PANTHER" id="PTHR43035:SF1">
    <property type="entry name" value="FATTY ACID REPRESSION MUTANT PROTEIN 2-RELATED"/>
    <property type="match status" value="1"/>
</dbReference>
<dbReference type="GO" id="GO:0005737">
    <property type="term" value="C:cytoplasm"/>
    <property type="evidence" value="ECO:0007669"/>
    <property type="project" value="UniProtKB-SubCell"/>
</dbReference>
<dbReference type="Pfam" id="PF00881">
    <property type="entry name" value="Nitroreductase"/>
    <property type="match status" value="1"/>
</dbReference>
<dbReference type="AlphaFoldDB" id="A0A494XU51"/>
<dbReference type="GO" id="GO:0034599">
    <property type="term" value="P:cellular response to oxidative stress"/>
    <property type="evidence" value="ECO:0007669"/>
    <property type="project" value="InterPro"/>
</dbReference>
<keyword evidence="3" id="KW-0560">Oxidoreductase</keyword>
<keyword evidence="6" id="KW-1185">Reference proteome</keyword>
<dbReference type="InterPro" id="IPR029479">
    <property type="entry name" value="Nitroreductase"/>
</dbReference>
<dbReference type="GO" id="GO:0016491">
    <property type="term" value="F:oxidoreductase activity"/>
    <property type="evidence" value="ECO:0007669"/>
    <property type="project" value="UniProtKB-KW"/>
</dbReference>
<dbReference type="Proteomes" id="UP000282076">
    <property type="component" value="Unassembled WGS sequence"/>
</dbReference>
<dbReference type="RefSeq" id="WP_120978318.1">
    <property type="nucleotide sequence ID" value="NZ_RBZM01000007.1"/>
</dbReference>
<proteinExistence type="predicted"/>